<evidence type="ECO:0000256" key="5">
    <source>
        <dbReference type="ARBA" id="ARBA00023136"/>
    </source>
</evidence>
<dbReference type="CDD" id="cd00082">
    <property type="entry name" value="HisKA"/>
    <property type="match status" value="1"/>
</dbReference>
<dbReference type="EMBL" id="CP096658">
    <property type="protein sequence ID" value="UPW00171.1"/>
    <property type="molecule type" value="Genomic_DNA"/>
</dbReference>
<evidence type="ECO:0000313" key="12">
    <source>
        <dbReference type="Proteomes" id="UP000830434"/>
    </source>
</evidence>
<name>A0A8U0IHM2_9EURY</name>
<dbReference type="SMART" id="SM00091">
    <property type="entry name" value="PAS"/>
    <property type="match status" value="3"/>
</dbReference>
<evidence type="ECO:0000259" key="8">
    <source>
        <dbReference type="PROSITE" id="PS50109"/>
    </source>
</evidence>
<dbReference type="CDD" id="cd00075">
    <property type="entry name" value="HATPase"/>
    <property type="match status" value="1"/>
</dbReference>
<feature type="domain" description="PAC" evidence="10">
    <location>
        <begin position="279"/>
        <end position="330"/>
    </location>
</feature>
<feature type="domain" description="PAS" evidence="9">
    <location>
        <begin position="92"/>
        <end position="162"/>
    </location>
</feature>
<dbReference type="InterPro" id="IPR036890">
    <property type="entry name" value="HATPase_C_sf"/>
</dbReference>
<keyword evidence="3" id="KW-0808">Transferase</keyword>
<evidence type="ECO:0000256" key="7">
    <source>
        <dbReference type="SAM" id="MobiDB-lite"/>
    </source>
</evidence>
<dbReference type="CDD" id="cd00130">
    <property type="entry name" value="PAS"/>
    <property type="match status" value="3"/>
</dbReference>
<keyword evidence="6" id="KW-0175">Coiled coil</keyword>
<dbReference type="Gene3D" id="3.30.450.20">
    <property type="entry name" value="PAS domain"/>
    <property type="match status" value="3"/>
</dbReference>
<dbReference type="Pfam" id="PF08448">
    <property type="entry name" value="PAS_4"/>
    <property type="match status" value="2"/>
</dbReference>
<dbReference type="InterPro" id="IPR005467">
    <property type="entry name" value="His_kinase_dom"/>
</dbReference>
<dbReference type="Pfam" id="PF13426">
    <property type="entry name" value="PAS_9"/>
    <property type="match status" value="1"/>
</dbReference>
<dbReference type="Proteomes" id="UP000830434">
    <property type="component" value="Chromosome"/>
</dbReference>
<dbReference type="PANTHER" id="PTHR42878:SF15">
    <property type="entry name" value="BACTERIOPHYTOCHROME"/>
    <property type="match status" value="1"/>
</dbReference>
<dbReference type="Gene3D" id="1.10.287.130">
    <property type="match status" value="1"/>
</dbReference>
<gene>
    <name evidence="11" type="ORF">M0R88_16860</name>
</gene>
<dbReference type="SUPFAM" id="SSF55785">
    <property type="entry name" value="PYP-like sensor domain (PAS domain)"/>
    <property type="match status" value="3"/>
</dbReference>
<dbReference type="GO" id="GO:0030295">
    <property type="term" value="F:protein kinase activator activity"/>
    <property type="evidence" value="ECO:0007669"/>
    <property type="project" value="TreeGrafter"/>
</dbReference>
<dbReference type="InterPro" id="IPR013656">
    <property type="entry name" value="PAS_4"/>
</dbReference>
<dbReference type="GO" id="GO:0016020">
    <property type="term" value="C:membrane"/>
    <property type="evidence" value="ECO:0007669"/>
    <property type="project" value="UniProtKB-SubCell"/>
</dbReference>
<dbReference type="InterPro" id="IPR000014">
    <property type="entry name" value="PAS"/>
</dbReference>
<dbReference type="SMART" id="SM00387">
    <property type="entry name" value="HATPase_c"/>
    <property type="match status" value="1"/>
</dbReference>
<dbReference type="RefSeq" id="WP_248654585.1">
    <property type="nucleotide sequence ID" value="NZ_CP096658.1"/>
</dbReference>
<dbReference type="SMART" id="SM00388">
    <property type="entry name" value="HisKA"/>
    <property type="match status" value="1"/>
</dbReference>
<dbReference type="PROSITE" id="PS50113">
    <property type="entry name" value="PAC"/>
    <property type="match status" value="2"/>
</dbReference>
<proteinExistence type="predicted"/>
<dbReference type="Gene3D" id="3.30.565.10">
    <property type="entry name" value="Histidine kinase-like ATPase, C-terminal domain"/>
    <property type="match status" value="1"/>
</dbReference>
<dbReference type="GeneID" id="72191561"/>
<dbReference type="SUPFAM" id="SSF47384">
    <property type="entry name" value="Homodimeric domain of signal transducing histidine kinase"/>
    <property type="match status" value="1"/>
</dbReference>
<dbReference type="InterPro" id="IPR000700">
    <property type="entry name" value="PAS-assoc_C"/>
</dbReference>
<feature type="domain" description="Histidine kinase" evidence="8">
    <location>
        <begin position="472"/>
        <end position="658"/>
    </location>
</feature>
<dbReference type="PANTHER" id="PTHR42878">
    <property type="entry name" value="TWO-COMPONENT HISTIDINE KINASE"/>
    <property type="match status" value="1"/>
</dbReference>
<evidence type="ECO:0000256" key="3">
    <source>
        <dbReference type="ARBA" id="ARBA00022679"/>
    </source>
</evidence>
<evidence type="ECO:0000259" key="9">
    <source>
        <dbReference type="PROSITE" id="PS50112"/>
    </source>
</evidence>
<dbReference type="InterPro" id="IPR003594">
    <property type="entry name" value="HATPase_dom"/>
</dbReference>
<evidence type="ECO:0000256" key="1">
    <source>
        <dbReference type="ARBA" id="ARBA00000085"/>
    </source>
</evidence>
<keyword evidence="5" id="KW-0472">Membrane</keyword>
<evidence type="ECO:0000256" key="4">
    <source>
        <dbReference type="ARBA" id="ARBA00022777"/>
    </source>
</evidence>
<feature type="domain" description="PAS" evidence="9">
    <location>
        <begin position="331"/>
        <end position="400"/>
    </location>
</feature>
<dbReference type="NCBIfam" id="TIGR00229">
    <property type="entry name" value="sensory_box"/>
    <property type="match status" value="3"/>
</dbReference>
<keyword evidence="12" id="KW-1185">Reference proteome</keyword>
<dbReference type="Pfam" id="PF02518">
    <property type="entry name" value="HATPase_c"/>
    <property type="match status" value="1"/>
</dbReference>
<dbReference type="KEGG" id="haxz:M0R88_16860"/>
<dbReference type="InterPro" id="IPR036097">
    <property type="entry name" value="HisK_dim/P_sf"/>
</dbReference>
<dbReference type="Pfam" id="PF00512">
    <property type="entry name" value="HisKA"/>
    <property type="match status" value="1"/>
</dbReference>
<protein>
    <recommendedName>
        <fullName evidence="2">histidine kinase</fullName>
        <ecNumber evidence="2">2.7.13.3</ecNumber>
    </recommendedName>
</protein>
<feature type="domain" description="PAC" evidence="10">
    <location>
        <begin position="404"/>
        <end position="454"/>
    </location>
</feature>
<accession>A0A8U0IHM2</accession>
<sequence length="664" mass="74033">MGTSGEPSVTLEDVERVFEESDHGTPLTVREVAAELDCPHRSAERNLTELATRGELETKRIGDERIWWRAAEPDPTDGGDGAGPDDGTEYDDADRWDAVVERITDAFYALDDEWRFTHLNERAEEILQRSEDELLGERIWDEFPESADGFVWEKYHEAMENQSPVDFDLYYEPLDVWAEINAYPSETGLSVYFVDISERVETERELSRYRRIIETVNDGVYTVNPEGNFTMVNEAYAEMVGYDREDLLGEPVSTVVADDVAATAREIEADQLAGECDTPTLEAELRTAEGDTIVAEATFALLSLEDDEYERIAVVRDVTERREYERKIEEQRERYRRLVEAAPVAILTCDADGRIALANEAAAALFETEGELVGTSLLDFVHDDDRAGAADRLHSVLESREAVPSTETKLRTAGGAVRHAITTSVPITRDCEPAVQVVLTDITERKRYEERLNETVAELERSNERLDRFASMLAHELRNPLNVAEIYADQISSADSEALRQVTDALDRIEEMIAVLLVLAKGSDVAECQQAVPLDGVATEAWSRLDTDGATLDVDARRTISGDHNPVHHLFENLFRNALKHAGEGVTVRVGDLDAGFYVEDDGDGIPDAEREAVFEAGHSSDDGLGLGLTYVARLAEAYDWTVEITESEAGGARFEFTGIEFAE</sequence>
<dbReference type="InterPro" id="IPR050351">
    <property type="entry name" value="BphY/WalK/GraS-like"/>
</dbReference>
<feature type="domain" description="PAS" evidence="9">
    <location>
        <begin position="205"/>
        <end position="275"/>
    </location>
</feature>
<dbReference type="GO" id="GO:0000156">
    <property type="term" value="F:phosphorelay response regulator activity"/>
    <property type="evidence" value="ECO:0007669"/>
    <property type="project" value="TreeGrafter"/>
</dbReference>
<evidence type="ECO:0000256" key="6">
    <source>
        <dbReference type="SAM" id="Coils"/>
    </source>
</evidence>
<keyword evidence="4" id="KW-0418">Kinase</keyword>
<dbReference type="InterPro" id="IPR003661">
    <property type="entry name" value="HisK_dim/P_dom"/>
</dbReference>
<evidence type="ECO:0000313" key="11">
    <source>
        <dbReference type="EMBL" id="UPW00171.1"/>
    </source>
</evidence>
<evidence type="ECO:0000259" key="10">
    <source>
        <dbReference type="PROSITE" id="PS50113"/>
    </source>
</evidence>
<comment type="catalytic activity">
    <reaction evidence="1">
        <text>ATP + protein L-histidine = ADP + protein N-phospho-L-histidine.</text>
        <dbReference type="EC" id="2.7.13.3"/>
    </reaction>
</comment>
<reference evidence="11" key="1">
    <citation type="submission" date="2022-04" db="EMBL/GenBank/DDBJ databases">
        <title>Diverse halophilic archaea isolated from saline environments.</title>
        <authorList>
            <person name="Cui H.-L."/>
        </authorList>
    </citation>
    <scope>NUCLEOTIDE SEQUENCE</scope>
    <source>
        <strain evidence="11">XZYJT40</strain>
    </source>
</reference>
<dbReference type="PROSITE" id="PS50109">
    <property type="entry name" value="HIS_KIN"/>
    <property type="match status" value="1"/>
</dbReference>
<dbReference type="EC" id="2.7.13.3" evidence="2"/>
<organism evidence="11 12">
    <name type="scientific">Halorussus gelatinilyticus</name>
    <dbReference type="NCBI Taxonomy" id="2937524"/>
    <lineage>
        <taxon>Archaea</taxon>
        <taxon>Methanobacteriati</taxon>
        <taxon>Methanobacteriota</taxon>
        <taxon>Stenosarchaea group</taxon>
        <taxon>Halobacteria</taxon>
        <taxon>Halobacteriales</taxon>
        <taxon>Haladaptataceae</taxon>
        <taxon>Halorussus</taxon>
    </lineage>
</organism>
<dbReference type="SUPFAM" id="SSF55874">
    <property type="entry name" value="ATPase domain of HSP90 chaperone/DNA topoisomerase II/histidine kinase"/>
    <property type="match status" value="1"/>
</dbReference>
<dbReference type="GO" id="GO:0000155">
    <property type="term" value="F:phosphorelay sensor kinase activity"/>
    <property type="evidence" value="ECO:0007669"/>
    <property type="project" value="InterPro"/>
</dbReference>
<evidence type="ECO:0000256" key="2">
    <source>
        <dbReference type="ARBA" id="ARBA00012438"/>
    </source>
</evidence>
<feature type="region of interest" description="Disordered" evidence="7">
    <location>
        <begin position="68"/>
        <end position="91"/>
    </location>
</feature>
<feature type="coiled-coil region" evidence="6">
    <location>
        <begin position="314"/>
        <end position="341"/>
    </location>
</feature>
<dbReference type="PROSITE" id="PS50112">
    <property type="entry name" value="PAS"/>
    <property type="match status" value="3"/>
</dbReference>
<dbReference type="GO" id="GO:0007234">
    <property type="term" value="P:osmosensory signaling via phosphorelay pathway"/>
    <property type="evidence" value="ECO:0007669"/>
    <property type="project" value="TreeGrafter"/>
</dbReference>
<dbReference type="InterPro" id="IPR035965">
    <property type="entry name" value="PAS-like_dom_sf"/>
</dbReference>
<dbReference type="AlphaFoldDB" id="A0A8U0IHM2"/>
<dbReference type="InterPro" id="IPR001610">
    <property type="entry name" value="PAC"/>
</dbReference>
<dbReference type="SMART" id="SM00086">
    <property type="entry name" value="PAC"/>
    <property type="match status" value="2"/>
</dbReference>